<keyword evidence="2" id="KW-1185">Reference proteome</keyword>
<evidence type="ECO:0000313" key="1">
    <source>
        <dbReference type="EMBL" id="GFT87157.1"/>
    </source>
</evidence>
<dbReference type="Proteomes" id="UP000887013">
    <property type="component" value="Unassembled WGS sequence"/>
</dbReference>
<reference evidence="1" key="1">
    <citation type="submission" date="2020-08" db="EMBL/GenBank/DDBJ databases">
        <title>Multicomponent nature underlies the extraordinary mechanical properties of spider dragline silk.</title>
        <authorList>
            <person name="Kono N."/>
            <person name="Nakamura H."/>
            <person name="Mori M."/>
            <person name="Yoshida Y."/>
            <person name="Ohtoshi R."/>
            <person name="Malay A.D."/>
            <person name="Moran D.A.P."/>
            <person name="Tomita M."/>
            <person name="Numata K."/>
            <person name="Arakawa K."/>
        </authorList>
    </citation>
    <scope>NUCLEOTIDE SEQUENCE</scope>
</reference>
<organism evidence="1 2">
    <name type="scientific">Nephila pilipes</name>
    <name type="common">Giant wood spider</name>
    <name type="synonym">Nephila maculata</name>
    <dbReference type="NCBI Taxonomy" id="299642"/>
    <lineage>
        <taxon>Eukaryota</taxon>
        <taxon>Metazoa</taxon>
        <taxon>Ecdysozoa</taxon>
        <taxon>Arthropoda</taxon>
        <taxon>Chelicerata</taxon>
        <taxon>Arachnida</taxon>
        <taxon>Araneae</taxon>
        <taxon>Araneomorphae</taxon>
        <taxon>Entelegynae</taxon>
        <taxon>Araneoidea</taxon>
        <taxon>Nephilidae</taxon>
        <taxon>Nephila</taxon>
    </lineage>
</organism>
<protein>
    <submittedName>
        <fullName evidence="1">Uncharacterized protein</fullName>
    </submittedName>
</protein>
<evidence type="ECO:0000313" key="2">
    <source>
        <dbReference type="Proteomes" id="UP000887013"/>
    </source>
</evidence>
<sequence length="55" mass="6390">KSGHINKACFFDSISENLPLATLVNFRQPMMKRRFVWSAQSQVGVSEHQEKNLQR</sequence>
<name>A0A8X6PSZ2_NEPPI</name>
<comment type="caution">
    <text evidence="1">The sequence shown here is derived from an EMBL/GenBank/DDBJ whole genome shotgun (WGS) entry which is preliminary data.</text>
</comment>
<dbReference type="AlphaFoldDB" id="A0A8X6PSZ2"/>
<proteinExistence type="predicted"/>
<dbReference type="EMBL" id="BMAW01024260">
    <property type="protein sequence ID" value="GFT87157.1"/>
    <property type="molecule type" value="Genomic_DNA"/>
</dbReference>
<gene>
    <name evidence="1" type="ORF">NPIL_666551</name>
</gene>
<accession>A0A8X6PSZ2</accession>
<feature type="non-terminal residue" evidence="1">
    <location>
        <position position="1"/>
    </location>
</feature>